<dbReference type="AlphaFoldDB" id="A0A0C9YYS2"/>
<protein>
    <submittedName>
        <fullName evidence="2">Uncharacterized protein</fullName>
    </submittedName>
</protein>
<feature type="compositionally biased region" description="Polar residues" evidence="1">
    <location>
        <begin position="90"/>
        <end position="111"/>
    </location>
</feature>
<evidence type="ECO:0000313" key="3">
    <source>
        <dbReference type="Proteomes" id="UP000054018"/>
    </source>
</evidence>
<accession>A0A0C9YYS2</accession>
<dbReference type="EMBL" id="KN833791">
    <property type="protein sequence ID" value="KIK19079.1"/>
    <property type="molecule type" value="Genomic_DNA"/>
</dbReference>
<evidence type="ECO:0000256" key="1">
    <source>
        <dbReference type="SAM" id="MobiDB-lite"/>
    </source>
</evidence>
<feature type="region of interest" description="Disordered" evidence="1">
    <location>
        <begin position="89"/>
        <end position="182"/>
    </location>
</feature>
<reference evidence="3" key="2">
    <citation type="submission" date="2015-01" db="EMBL/GenBank/DDBJ databases">
        <title>Evolutionary Origins and Diversification of the Mycorrhizal Mutualists.</title>
        <authorList>
            <consortium name="DOE Joint Genome Institute"/>
            <consortium name="Mycorrhizal Genomics Consortium"/>
            <person name="Kohler A."/>
            <person name="Kuo A."/>
            <person name="Nagy L.G."/>
            <person name="Floudas D."/>
            <person name="Copeland A."/>
            <person name="Barry K.W."/>
            <person name="Cichocki N."/>
            <person name="Veneault-Fourrey C."/>
            <person name="LaButti K."/>
            <person name="Lindquist E.A."/>
            <person name="Lipzen A."/>
            <person name="Lundell T."/>
            <person name="Morin E."/>
            <person name="Murat C."/>
            <person name="Riley R."/>
            <person name="Ohm R."/>
            <person name="Sun H."/>
            <person name="Tunlid A."/>
            <person name="Henrissat B."/>
            <person name="Grigoriev I.V."/>
            <person name="Hibbett D.S."/>
            <person name="Martin F."/>
        </authorList>
    </citation>
    <scope>NUCLEOTIDE SEQUENCE [LARGE SCALE GENOMIC DNA]</scope>
    <source>
        <strain evidence="3">441</strain>
    </source>
</reference>
<feature type="region of interest" description="Disordered" evidence="1">
    <location>
        <begin position="1"/>
        <end position="34"/>
    </location>
</feature>
<keyword evidence="3" id="KW-1185">Reference proteome</keyword>
<sequence length="205" mass="21661">MPPKRKKANQLIHSPNAGPQPQKPRAKGGKAINLPAPILQPVSPMPVPATVPQLVSPVPVIVPLAACSQPIPQKPLSALKSSSSAEIFNLNASSSDESNHQTQQGKMGRQQSSSPHPLPPSLPTHPASGNAPVSPHLTKLSKMTPQITGDSDDNDDDHGSFTGSMLTASSREREKTSGVKKKVARHVALDVKHFFYKSKDGGSTC</sequence>
<evidence type="ECO:0000313" key="2">
    <source>
        <dbReference type="EMBL" id="KIK19079.1"/>
    </source>
</evidence>
<organism evidence="2 3">
    <name type="scientific">Pisolithus microcarpus 441</name>
    <dbReference type="NCBI Taxonomy" id="765257"/>
    <lineage>
        <taxon>Eukaryota</taxon>
        <taxon>Fungi</taxon>
        <taxon>Dikarya</taxon>
        <taxon>Basidiomycota</taxon>
        <taxon>Agaricomycotina</taxon>
        <taxon>Agaricomycetes</taxon>
        <taxon>Agaricomycetidae</taxon>
        <taxon>Boletales</taxon>
        <taxon>Sclerodermatineae</taxon>
        <taxon>Pisolithaceae</taxon>
        <taxon>Pisolithus</taxon>
    </lineage>
</organism>
<proteinExistence type="predicted"/>
<dbReference type="HOGENOM" id="CLU_1337967_0_0_1"/>
<gene>
    <name evidence="2" type="ORF">PISMIDRAFT_13910</name>
</gene>
<dbReference type="Proteomes" id="UP000054018">
    <property type="component" value="Unassembled WGS sequence"/>
</dbReference>
<name>A0A0C9YYS2_9AGAM</name>
<dbReference type="OrthoDB" id="10604119at2759"/>
<reference evidence="2 3" key="1">
    <citation type="submission" date="2014-04" db="EMBL/GenBank/DDBJ databases">
        <authorList>
            <consortium name="DOE Joint Genome Institute"/>
            <person name="Kuo A."/>
            <person name="Kohler A."/>
            <person name="Costa M.D."/>
            <person name="Nagy L.G."/>
            <person name="Floudas D."/>
            <person name="Copeland A."/>
            <person name="Barry K.W."/>
            <person name="Cichocki N."/>
            <person name="Veneault-Fourrey C."/>
            <person name="LaButti K."/>
            <person name="Lindquist E.A."/>
            <person name="Lipzen A."/>
            <person name="Lundell T."/>
            <person name="Morin E."/>
            <person name="Murat C."/>
            <person name="Sun H."/>
            <person name="Tunlid A."/>
            <person name="Henrissat B."/>
            <person name="Grigoriev I.V."/>
            <person name="Hibbett D.S."/>
            <person name="Martin F."/>
            <person name="Nordberg H.P."/>
            <person name="Cantor M.N."/>
            <person name="Hua S.X."/>
        </authorList>
    </citation>
    <scope>NUCLEOTIDE SEQUENCE [LARGE SCALE GENOMIC DNA]</scope>
    <source>
        <strain evidence="2 3">441</strain>
    </source>
</reference>